<dbReference type="InterPro" id="IPR036812">
    <property type="entry name" value="NAD(P)_OxRdtase_dom_sf"/>
</dbReference>
<evidence type="ECO:0000313" key="2">
    <source>
        <dbReference type="EMBL" id="EPR34532.1"/>
    </source>
</evidence>
<protein>
    <submittedName>
        <fullName evidence="2">NADP-dependent oxidoreductase domain containing protein</fullName>
    </submittedName>
</protein>
<dbReference type="Pfam" id="PF00248">
    <property type="entry name" value="Aldo_ket_red"/>
    <property type="match status" value="1"/>
</dbReference>
<dbReference type="CDD" id="cd19100">
    <property type="entry name" value="AKR_unchar"/>
    <property type="match status" value="1"/>
</dbReference>
<dbReference type="SUPFAM" id="SSF51430">
    <property type="entry name" value="NAD(P)-linked oxidoreductase"/>
    <property type="match status" value="1"/>
</dbReference>
<name>S7TBJ6_9BACT</name>
<dbReference type="STRING" id="1121439.dsat_2724"/>
<gene>
    <name evidence="2" type="ORF">dsat_2724</name>
</gene>
<accession>S7TBJ6</accession>
<dbReference type="EMBL" id="ATHI01000009">
    <property type="protein sequence ID" value="EPR34532.1"/>
    <property type="molecule type" value="Genomic_DNA"/>
</dbReference>
<keyword evidence="3" id="KW-1185">Reference proteome</keyword>
<organism evidence="2 3">
    <name type="scientific">Alkalidesulfovibrio alkalitolerans DSM 16529</name>
    <dbReference type="NCBI Taxonomy" id="1121439"/>
    <lineage>
        <taxon>Bacteria</taxon>
        <taxon>Pseudomonadati</taxon>
        <taxon>Thermodesulfobacteriota</taxon>
        <taxon>Desulfovibrionia</taxon>
        <taxon>Desulfovibrionales</taxon>
        <taxon>Desulfovibrionaceae</taxon>
        <taxon>Alkalidesulfovibrio</taxon>
    </lineage>
</organism>
<proteinExistence type="predicted"/>
<dbReference type="PANTHER" id="PTHR43312">
    <property type="entry name" value="D-THREO-ALDOSE 1-DEHYDROGENASE"/>
    <property type="match status" value="1"/>
</dbReference>
<dbReference type="eggNOG" id="COG0667">
    <property type="taxonomic scope" value="Bacteria"/>
</dbReference>
<dbReference type="InterPro" id="IPR023210">
    <property type="entry name" value="NADP_OxRdtase_dom"/>
</dbReference>
<reference evidence="2 3" key="1">
    <citation type="journal article" date="2013" name="Genome Announc.">
        <title>Draft genome sequences for three mercury-methylating, sulfate-reducing bacteria.</title>
        <authorList>
            <person name="Brown S.D."/>
            <person name="Hurt R.A.Jr."/>
            <person name="Gilmour C.C."/>
            <person name="Elias D.A."/>
        </authorList>
    </citation>
    <scope>NUCLEOTIDE SEQUENCE [LARGE SCALE GENOMIC DNA]</scope>
    <source>
        <strain evidence="2 3">DSM 16529</strain>
    </source>
</reference>
<dbReference type="Proteomes" id="UP000014975">
    <property type="component" value="Unassembled WGS sequence"/>
</dbReference>
<dbReference type="PANTHER" id="PTHR43312:SF1">
    <property type="entry name" value="NADP-DEPENDENT OXIDOREDUCTASE DOMAIN-CONTAINING PROTEIN"/>
    <property type="match status" value="1"/>
</dbReference>
<dbReference type="PATRIC" id="fig|1121439.3.peg.1127"/>
<dbReference type="AlphaFoldDB" id="S7TBJ6"/>
<evidence type="ECO:0000259" key="1">
    <source>
        <dbReference type="Pfam" id="PF00248"/>
    </source>
</evidence>
<sequence length="288" mass="30593">MQPSDPIVTAPFGSSGRVVTRLGLGGEGILRTFGEEAGAAAVIEEALAQGITYFDTAPAYAGSEGYLGEVWKRLPGAREGIFQTSKSARRSAQGAREDLENTLRRLGTDHLDLWQIHDVRDADDIAAIEGPGGALEAFIAAREAGQARLIGVTGHHDPETLLHCVTTWPLDSVLLPVNPPEAALGGFLDRVLPAARARGMAVVGMKIYGGGHYIFPQGHVTPELLLRFALSQNVDVCVVGCGMPDHVRIAARVAKGFTPMPAEAREELAAAFAPHAARMAFYRGQRPG</sequence>
<dbReference type="InterPro" id="IPR053135">
    <property type="entry name" value="AKR2_Oxidoreductase"/>
</dbReference>
<evidence type="ECO:0000313" key="3">
    <source>
        <dbReference type="Proteomes" id="UP000014975"/>
    </source>
</evidence>
<dbReference type="RefSeq" id="WP_020886609.1">
    <property type="nucleotide sequence ID" value="NZ_ATHI01000009.1"/>
</dbReference>
<comment type="caution">
    <text evidence="2">The sequence shown here is derived from an EMBL/GenBank/DDBJ whole genome shotgun (WGS) entry which is preliminary data.</text>
</comment>
<dbReference type="OrthoDB" id="5523216at2"/>
<feature type="domain" description="NADP-dependent oxidoreductase" evidence="1">
    <location>
        <begin position="23"/>
        <end position="174"/>
    </location>
</feature>
<dbReference type="Gene3D" id="3.20.20.100">
    <property type="entry name" value="NADP-dependent oxidoreductase domain"/>
    <property type="match status" value="1"/>
</dbReference>